<evidence type="ECO:0000256" key="4">
    <source>
        <dbReference type="ARBA" id="ARBA00023004"/>
    </source>
</evidence>
<keyword evidence="8" id="KW-1185">Reference proteome</keyword>
<dbReference type="Pfam" id="PF03098">
    <property type="entry name" value="An_peroxidase"/>
    <property type="match status" value="2"/>
</dbReference>
<dbReference type="InterPro" id="IPR019791">
    <property type="entry name" value="Haem_peroxidase_animal"/>
</dbReference>
<dbReference type="Proteomes" id="UP000078559">
    <property type="component" value="Chromosome 2"/>
</dbReference>
<feature type="binding site" description="axial binding residue" evidence="5">
    <location>
        <position position="469"/>
    </location>
    <ligand>
        <name>heme b</name>
        <dbReference type="ChEBI" id="CHEBI:60344"/>
    </ligand>
    <ligandPart>
        <name>Fe</name>
        <dbReference type="ChEBI" id="CHEBI:18248"/>
    </ligandPart>
</feature>
<dbReference type="SMR" id="A0A194VNH3"/>
<protein>
    <submittedName>
        <fullName evidence="7">Linoleate 10R-lipoxygenase</fullName>
    </submittedName>
</protein>
<dbReference type="EMBL" id="CM003099">
    <property type="protein sequence ID" value="KUI65731.1"/>
    <property type="molecule type" value="Genomic_DNA"/>
</dbReference>
<dbReference type="GO" id="GO:0005506">
    <property type="term" value="F:iron ion binding"/>
    <property type="evidence" value="ECO:0007669"/>
    <property type="project" value="InterPro"/>
</dbReference>
<dbReference type="PANTHER" id="PTHR11903:SF13">
    <property type="entry name" value="LINOLEATE 10R-LIPOXYGENASE"/>
    <property type="match status" value="1"/>
</dbReference>
<dbReference type="AlphaFoldDB" id="A0A194VNH3"/>
<keyword evidence="1 5" id="KW-0479">Metal-binding</keyword>
<accession>A0A194VNH3</accession>
<dbReference type="InterPro" id="IPR034812">
    <property type="entry name" value="Ppo-like_N"/>
</dbReference>
<sequence>MASPSETTNGMKGVIETKGTNGTNEINGTNGTNGDYNFTHLSSSNSKLLEKIKPPAGPLPPLAKASRHAPLRANRDGITAAFNQFAQSIHVPQKPLPTQVGDGTYSVRKRETGLRLDLKYIGWKDVKTFVDIIKSKIHGNEPMDDKTMLMERIIQLVAGLPTKSRSRVLLTDQFINELWYSLDHPVLTYIGEQYMYRTADGSYNNPIFPQMGAAGTTYARSVRATIMAPGAPPDPGLIYDSVMRRSSSGYKKHPNNVSSILWYWATIIIHDLFWTDYPDMNKSKTSSYLDLSPLYGSNQTMQNTIRTFQDGKLKPDAYADKRLNGMPPGVSVLLVMFNRFHNHVAEHLALINEGGRFTPPPGPRPGLSGPEPVEVNGSKDDETKGKIDAAWKKYDEDLFQTARLVTSGLYINITLVDYVRNIVNLNRCDTTWTLDPRAQMGRDSGTEAGAAAGTGNVVSAEFNLCYRWHSCISEKDDKWIQEFYMDLFGKSATEVGMQDLVVGFAKFEKSIPEDPAQRTFGGYHRDPDTGRFNDDDLVECITSAIEDCAGAFGARNVPVSMRPVEILGIIQGRKWHVAGLNEFRRHFGLKPYDTFEELNSDPEVASCLKHLYEHPDFVELYPGLVAEEAKEPMVPGVGIAPTYTISRVVLSDAVCLVRGDRYYTTDYSPRALTNWGFNEVQYDLNTNHGCCFYKLFIRAFPDHFKQNSVYAHYPMVIPAENLRILKSLNRAGLFTWERPSRTATSVEVSTYGGASQVLESTDKFNVMWQNGLASSLGRNGSHSTLISNPSSYSGDGFKEAVRRFYKEKTLQLLKTKSYVLAGCTYVDLVRDVGNLVNVHFISRLFNLPLKTTSNSKGIYTEEELYSVLALVFITVFLDIDPVKTFPLRQAAKTVSEQLGKLIQNNVGTVTGWGPKALFSGGEERNESVHVHGSNMIKAWSKEGLSTSAIASGHILPSISFMVPSQGMLFAQAVDFYLSPVGKEHLSQIQLLASQGPSQQTDSLLLGYVMEAIRMSGYSGTYREAAVSDAVEEDNGRSIPVRQGDRVFVNFASSAKDASRFPNPETINPERPLESYVHYGLSPHICIGPEVSQVALTEMFRAVFSKRNLRRAPGPQGELKKIPRGDGLTAYLTEDWSSISPVPTSMRVCWDED</sequence>
<dbReference type="GO" id="GO:0016705">
    <property type="term" value="F:oxidoreductase activity, acting on paired donors, with incorporation or reduction of molecular oxygen"/>
    <property type="evidence" value="ECO:0007669"/>
    <property type="project" value="InterPro"/>
</dbReference>
<dbReference type="InterPro" id="IPR050783">
    <property type="entry name" value="Oxylipin_biosynth_metab"/>
</dbReference>
<gene>
    <name evidence="7" type="ORF">VM1G_02395</name>
</gene>
<dbReference type="SUPFAM" id="SSF48264">
    <property type="entry name" value="Cytochrome P450"/>
    <property type="match status" value="1"/>
</dbReference>
<dbReference type="PROSITE" id="PS50292">
    <property type="entry name" value="PEROXIDASE_3"/>
    <property type="match status" value="1"/>
</dbReference>
<organism evidence="7 8">
    <name type="scientific">Cytospora mali</name>
    <name type="common">Apple Valsa canker fungus</name>
    <name type="synonym">Valsa mali</name>
    <dbReference type="NCBI Taxonomy" id="578113"/>
    <lineage>
        <taxon>Eukaryota</taxon>
        <taxon>Fungi</taxon>
        <taxon>Dikarya</taxon>
        <taxon>Ascomycota</taxon>
        <taxon>Pezizomycotina</taxon>
        <taxon>Sordariomycetes</taxon>
        <taxon>Sordariomycetidae</taxon>
        <taxon>Diaporthales</taxon>
        <taxon>Cytosporaceae</taxon>
        <taxon>Cytospora</taxon>
    </lineage>
</organism>
<dbReference type="GO" id="GO:0006631">
    <property type="term" value="P:fatty acid metabolic process"/>
    <property type="evidence" value="ECO:0007669"/>
    <property type="project" value="UniProtKB-ARBA"/>
</dbReference>
<evidence type="ECO:0000256" key="2">
    <source>
        <dbReference type="ARBA" id="ARBA00022964"/>
    </source>
</evidence>
<dbReference type="GO" id="GO:0006979">
    <property type="term" value="P:response to oxidative stress"/>
    <property type="evidence" value="ECO:0007669"/>
    <property type="project" value="InterPro"/>
</dbReference>
<feature type="compositionally biased region" description="Polar residues" evidence="6">
    <location>
        <begin position="1"/>
        <end position="10"/>
    </location>
</feature>
<evidence type="ECO:0000313" key="7">
    <source>
        <dbReference type="EMBL" id="KUI65731.1"/>
    </source>
</evidence>
<dbReference type="SUPFAM" id="SSF48113">
    <property type="entry name" value="Heme-dependent peroxidases"/>
    <property type="match status" value="1"/>
</dbReference>
<dbReference type="InterPro" id="IPR036396">
    <property type="entry name" value="Cyt_P450_sf"/>
</dbReference>
<dbReference type="CDD" id="cd20612">
    <property type="entry name" value="CYP_LDS-like_C"/>
    <property type="match status" value="1"/>
</dbReference>
<keyword evidence="2" id="KW-0223">Dioxygenase</keyword>
<feature type="region of interest" description="Disordered" evidence="6">
    <location>
        <begin position="355"/>
        <end position="382"/>
    </location>
</feature>
<evidence type="ECO:0000313" key="8">
    <source>
        <dbReference type="Proteomes" id="UP000078559"/>
    </source>
</evidence>
<dbReference type="GO" id="GO:0051213">
    <property type="term" value="F:dioxygenase activity"/>
    <property type="evidence" value="ECO:0007669"/>
    <property type="project" value="UniProtKB-KW"/>
</dbReference>
<dbReference type="GO" id="GO:0004497">
    <property type="term" value="F:monooxygenase activity"/>
    <property type="evidence" value="ECO:0007669"/>
    <property type="project" value="InterPro"/>
</dbReference>
<evidence type="ECO:0000256" key="3">
    <source>
        <dbReference type="ARBA" id="ARBA00023002"/>
    </source>
</evidence>
<dbReference type="CDD" id="cd09817">
    <property type="entry name" value="linoleate_diol_synthase_like"/>
    <property type="match status" value="1"/>
</dbReference>
<feature type="region of interest" description="Disordered" evidence="6">
    <location>
        <begin position="1"/>
        <end position="35"/>
    </location>
</feature>
<evidence type="ECO:0000256" key="1">
    <source>
        <dbReference type="ARBA" id="ARBA00022723"/>
    </source>
</evidence>
<dbReference type="Gene3D" id="1.10.630.10">
    <property type="entry name" value="Cytochrome P450"/>
    <property type="match status" value="1"/>
</dbReference>
<keyword evidence="3" id="KW-0560">Oxidoreductase</keyword>
<dbReference type="PRINTS" id="PR00457">
    <property type="entry name" value="ANPEROXIDASE"/>
</dbReference>
<name>A0A194VNH3_CYTMA</name>
<dbReference type="InterPro" id="IPR037120">
    <property type="entry name" value="Haem_peroxidase_sf_animal"/>
</dbReference>
<dbReference type="Gene3D" id="1.10.640.10">
    <property type="entry name" value="Haem peroxidase domain superfamily, animal type"/>
    <property type="match status" value="1"/>
</dbReference>
<dbReference type="PANTHER" id="PTHR11903">
    <property type="entry name" value="PROSTAGLANDIN G/H SYNTHASE"/>
    <property type="match status" value="1"/>
</dbReference>
<keyword evidence="4 5" id="KW-0408">Iron</keyword>
<dbReference type="InterPro" id="IPR010255">
    <property type="entry name" value="Haem_peroxidase_sf"/>
</dbReference>
<keyword evidence="5" id="KW-0349">Heme</keyword>
<dbReference type="OrthoDB" id="823504at2759"/>
<reference evidence="7" key="1">
    <citation type="submission" date="2014-12" db="EMBL/GenBank/DDBJ databases">
        <title>Genome Sequence of Valsa Canker Pathogens Uncovers a Specific Adaption of Colonization on Woody Bark.</title>
        <authorList>
            <person name="Yin Z."/>
            <person name="Liu H."/>
            <person name="Gao X."/>
            <person name="Li Z."/>
            <person name="Song N."/>
            <person name="Ke X."/>
            <person name="Dai Q."/>
            <person name="Wu Y."/>
            <person name="Sun Y."/>
            <person name="Xu J.-R."/>
            <person name="Kang Z.K."/>
            <person name="Wang L."/>
            <person name="Huang L."/>
        </authorList>
    </citation>
    <scope>NUCLEOTIDE SEQUENCE [LARGE SCALE GENOMIC DNA]</scope>
    <source>
        <strain evidence="7">03-8</strain>
    </source>
</reference>
<feature type="compositionally biased region" description="Low complexity" evidence="6">
    <location>
        <begin position="17"/>
        <end position="34"/>
    </location>
</feature>
<proteinExistence type="predicted"/>
<dbReference type="GO" id="GO:0004601">
    <property type="term" value="F:peroxidase activity"/>
    <property type="evidence" value="ECO:0007669"/>
    <property type="project" value="InterPro"/>
</dbReference>
<evidence type="ECO:0000256" key="5">
    <source>
        <dbReference type="PIRSR" id="PIRSR619791-2"/>
    </source>
</evidence>
<dbReference type="GO" id="GO:0020037">
    <property type="term" value="F:heme binding"/>
    <property type="evidence" value="ECO:0007669"/>
    <property type="project" value="InterPro"/>
</dbReference>
<evidence type="ECO:0000256" key="6">
    <source>
        <dbReference type="SAM" id="MobiDB-lite"/>
    </source>
</evidence>